<evidence type="ECO:0000313" key="3">
    <source>
        <dbReference type="Proteomes" id="UP000887540"/>
    </source>
</evidence>
<dbReference type="InterPro" id="IPR019545">
    <property type="entry name" value="DM13_domain"/>
</dbReference>
<dbReference type="PANTHER" id="PTHR24036">
    <property type="entry name" value="SKELETOR-RELATED"/>
    <property type="match status" value="1"/>
</dbReference>
<accession>A0A914ED00</accession>
<evidence type="ECO:0000256" key="1">
    <source>
        <dbReference type="ARBA" id="ARBA00022737"/>
    </source>
</evidence>
<feature type="domain" description="DM13" evidence="2">
    <location>
        <begin position="29"/>
        <end position="139"/>
    </location>
</feature>
<protein>
    <submittedName>
        <fullName evidence="4">DM13 domain-containing protein</fullName>
    </submittedName>
</protein>
<dbReference type="SMART" id="SM00686">
    <property type="entry name" value="DM13"/>
    <property type="match status" value="1"/>
</dbReference>
<dbReference type="PROSITE" id="PS51549">
    <property type="entry name" value="DM13"/>
    <property type="match status" value="1"/>
</dbReference>
<organism evidence="3 4">
    <name type="scientific">Acrobeloides nanus</name>
    <dbReference type="NCBI Taxonomy" id="290746"/>
    <lineage>
        <taxon>Eukaryota</taxon>
        <taxon>Metazoa</taxon>
        <taxon>Ecdysozoa</taxon>
        <taxon>Nematoda</taxon>
        <taxon>Chromadorea</taxon>
        <taxon>Rhabditida</taxon>
        <taxon>Tylenchina</taxon>
        <taxon>Cephalobomorpha</taxon>
        <taxon>Cephaloboidea</taxon>
        <taxon>Cephalobidae</taxon>
        <taxon>Acrobeloides</taxon>
    </lineage>
</organism>
<dbReference type="AlphaFoldDB" id="A0A914ED00"/>
<evidence type="ECO:0000313" key="4">
    <source>
        <dbReference type="WBParaSite" id="ACRNAN_scaffold692.g11575.t1"/>
    </source>
</evidence>
<dbReference type="Pfam" id="PF10517">
    <property type="entry name" value="DM13"/>
    <property type="match status" value="1"/>
</dbReference>
<dbReference type="WBParaSite" id="ACRNAN_scaffold692.g11575.t1">
    <property type="protein sequence ID" value="ACRNAN_scaffold692.g11575.t1"/>
    <property type="gene ID" value="ACRNAN_scaffold692.g11575"/>
</dbReference>
<name>A0A914ED00_9BILA</name>
<dbReference type="Proteomes" id="UP000887540">
    <property type="component" value="Unplaced"/>
</dbReference>
<evidence type="ECO:0000259" key="2">
    <source>
        <dbReference type="PROSITE" id="PS51549"/>
    </source>
</evidence>
<dbReference type="PANTHER" id="PTHR24036:SF5">
    <property type="entry name" value="THROMBOMODULIN"/>
    <property type="match status" value="1"/>
</dbReference>
<keyword evidence="1" id="KW-0677">Repeat</keyword>
<sequence>MNYLAALKLDKTPPKPFCCINNPKKPNKGIVGRFYGAGSGPISIQDSRTVVFSNFELEGTKPPDAWIYAGKGEINQETGQKAFIVGRDTPQYHCSIHEDYTGENDLAAVLSEGQTVYDIDFISVFCYQYNVNFGNVRLHLDPDVVQVPPYIPPVRESPTLPIRTQC</sequence>
<dbReference type="InterPro" id="IPR052126">
    <property type="entry name" value="Spindle_Org/Thrombomodulin"/>
</dbReference>
<keyword evidence="3" id="KW-1185">Reference proteome</keyword>
<proteinExistence type="predicted"/>
<reference evidence="4" key="1">
    <citation type="submission" date="2022-11" db="UniProtKB">
        <authorList>
            <consortium name="WormBaseParasite"/>
        </authorList>
    </citation>
    <scope>IDENTIFICATION</scope>
</reference>